<reference evidence="8 9" key="1">
    <citation type="submission" date="2019-03" db="EMBL/GenBank/DDBJ databases">
        <title>Ramlibacter sp. 18x22-1, whole genome shotgun sequence.</title>
        <authorList>
            <person name="Zhang X."/>
            <person name="Feng G."/>
            <person name="Zhu H."/>
        </authorList>
    </citation>
    <scope>NUCLEOTIDE SEQUENCE [LARGE SCALE GENOMIC DNA]</scope>
    <source>
        <strain evidence="8 9">18x22-1</strain>
    </source>
</reference>
<evidence type="ECO:0000256" key="2">
    <source>
        <dbReference type="ARBA" id="ARBA00022670"/>
    </source>
</evidence>
<dbReference type="EMBL" id="SMLK01000003">
    <property type="protein sequence ID" value="TFZ02128.1"/>
    <property type="molecule type" value="Genomic_DNA"/>
</dbReference>
<protein>
    <submittedName>
        <fullName evidence="8">Peptidase M48</fullName>
    </submittedName>
</protein>
<keyword evidence="2" id="KW-0645">Protease</keyword>
<accession>A0A4Z0BV29</accession>
<dbReference type="GO" id="GO:0051603">
    <property type="term" value="P:proteolysis involved in protein catabolic process"/>
    <property type="evidence" value="ECO:0007669"/>
    <property type="project" value="TreeGrafter"/>
</dbReference>
<evidence type="ECO:0000256" key="6">
    <source>
        <dbReference type="ARBA" id="ARBA00023049"/>
    </source>
</evidence>
<evidence type="ECO:0000256" key="5">
    <source>
        <dbReference type="ARBA" id="ARBA00022833"/>
    </source>
</evidence>
<organism evidence="8 9">
    <name type="scientific">Ramlibacter humi</name>
    <dbReference type="NCBI Taxonomy" id="2530451"/>
    <lineage>
        <taxon>Bacteria</taxon>
        <taxon>Pseudomonadati</taxon>
        <taxon>Pseudomonadota</taxon>
        <taxon>Betaproteobacteria</taxon>
        <taxon>Burkholderiales</taxon>
        <taxon>Comamonadaceae</taxon>
        <taxon>Ramlibacter</taxon>
    </lineage>
</organism>
<evidence type="ECO:0000313" key="8">
    <source>
        <dbReference type="EMBL" id="TFZ02128.1"/>
    </source>
</evidence>
<gene>
    <name evidence="8" type="ORF">EZ216_12450</name>
</gene>
<comment type="cofactor">
    <cofactor evidence="1">
        <name>Zn(2+)</name>
        <dbReference type="ChEBI" id="CHEBI:29105"/>
    </cofactor>
</comment>
<dbReference type="PANTHER" id="PTHR22726:SF1">
    <property type="entry name" value="METALLOENDOPEPTIDASE OMA1, MITOCHONDRIAL"/>
    <property type="match status" value="1"/>
</dbReference>
<comment type="caution">
    <text evidence="8">The sequence shown here is derived from an EMBL/GenBank/DDBJ whole genome shotgun (WGS) entry which is preliminary data.</text>
</comment>
<evidence type="ECO:0000313" key="9">
    <source>
        <dbReference type="Proteomes" id="UP000297839"/>
    </source>
</evidence>
<dbReference type="InterPro" id="IPR001915">
    <property type="entry name" value="Peptidase_M48"/>
</dbReference>
<keyword evidence="5" id="KW-0862">Zinc</keyword>
<dbReference type="Gene3D" id="3.30.2010.10">
    <property type="entry name" value="Metalloproteases ('zincins'), catalytic domain"/>
    <property type="match status" value="1"/>
</dbReference>
<dbReference type="OrthoDB" id="9810445at2"/>
<feature type="domain" description="Peptidase M48" evidence="7">
    <location>
        <begin position="79"/>
        <end position="245"/>
    </location>
</feature>
<dbReference type="GO" id="GO:0046872">
    <property type="term" value="F:metal ion binding"/>
    <property type="evidence" value="ECO:0007669"/>
    <property type="project" value="UniProtKB-KW"/>
</dbReference>
<dbReference type="AlphaFoldDB" id="A0A4Z0BV29"/>
<proteinExistence type="predicted"/>
<dbReference type="InterPro" id="IPR051156">
    <property type="entry name" value="Mito/Outer_Membr_Metalloprot"/>
</dbReference>
<keyword evidence="9" id="KW-1185">Reference proteome</keyword>
<dbReference type="Proteomes" id="UP000297839">
    <property type="component" value="Unassembled WGS sequence"/>
</dbReference>
<keyword evidence="3" id="KW-0479">Metal-binding</keyword>
<dbReference type="PANTHER" id="PTHR22726">
    <property type="entry name" value="METALLOENDOPEPTIDASE OMA1"/>
    <property type="match status" value="1"/>
</dbReference>
<evidence type="ECO:0000256" key="4">
    <source>
        <dbReference type="ARBA" id="ARBA00022801"/>
    </source>
</evidence>
<evidence type="ECO:0000256" key="3">
    <source>
        <dbReference type="ARBA" id="ARBA00022723"/>
    </source>
</evidence>
<evidence type="ECO:0000259" key="7">
    <source>
        <dbReference type="Pfam" id="PF01435"/>
    </source>
</evidence>
<dbReference type="Pfam" id="PF01435">
    <property type="entry name" value="Peptidase_M48"/>
    <property type="match status" value="1"/>
</dbReference>
<keyword evidence="6" id="KW-0482">Metalloprotease</keyword>
<dbReference type="GO" id="GO:0016020">
    <property type="term" value="C:membrane"/>
    <property type="evidence" value="ECO:0007669"/>
    <property type="project" value="TreeGrafter"/>
</dbReference>
<sequence>MACAPLARAQLPTLGDESEMTSSAERRLGEKIARELYRDPDYIDDPVLVEYVQGVWQPLLAASRARGDLTAELDQRFAWQVLLGKDRTVNAFALPGGWMGLHLGLISVTTSRDELASVLAHELSHVTQRHISRLTSQEKRQAPWVIGAMILGALAGRKSPDAANAMISGSQAVAMQGQLNFSRDMEREADRVGYNVLTQAGFDPQGFVTMFNKLTQAARLNDSGDYPYLRTHPMTTERAADMQARQQLLPREKAPAAPSLEHSLMAARARALSAVGVDALRTLVHDAASMPANVAPVRRASLLYSASLAASRLRDTGTAVTQAQRLADQLKDDAVGARLARLLLAEVSIAGGRAQSALPLLDANATKRPEVLLWSHARLATGGAPEVAQRLQTWVAQQPRDAEAWHTLSAAYTAQGQQLRAIRADAEAQVAVLDYAAAVDRLKAAQDLVRRGGGGGDHIEASIIDSRTREVESLLREQSLER</sequence>
<keyword evidence="4" id="KW-0378">Hydrolase</keyword>
<evidence type="ECO:0000256" key="1">
    <source>
        <dbReference type="ARBA" id="ARBA00001947"/>
    </source>
</evidence>
<dbReference type="GO" id="GO:0004222">
    <property type="term" value="F:metalloendopeptidase activity"/>
    <property type="evidence" value="ECO:0007669"/>
    <property type="project" value="InterPro"/>
</dbReference>
<name>A0A4Z0BV29_9BURK</name>